<keyword evidence="2" id="KW-1185">Reference proteome</keyword>
<gene>
    <name evidence="1" type="ORF">DKG74_11625</name>
</gene>
<dbReference type="Pfam" id="PF14384">
    <property type="entry name" value="BrnA_antitoxin"/>
    <property type="match status" value="1"/>
</dbReference>
<evidence type="ECO:0000313" key="1">
    <source>
        <dbReference type="EMBL" id="PWR22709.1"/>
    </source>
</evidence>
<dbReference type="OrthoDB" id="361944at2"/>
<dbReference type="Proteomes" id="UP000245461">
    <property type="component" value="Unassembled WGS sequence"/>
</dbReference>
<accession>A0A317E6T9</accession>
<dbReference type="EMBL" id="QGLE01000006">
    <property type="protein sequence ID" value="PWR22709.1"/>
    <property type="molecule type" value="Genomic_DNA"/>
</dbReference>
<dbReference type="AlphaFoldDB" id="A0A317E6T9"/>
<proteinExistence type="predicted"/>
<evidence type="ECO:0008006" key="3">
    <source>
        <dbReference type="Google" id="ProtNLM"/>
    </source>
</evidence>
<reference evidence="1 2" key="1">
    <citation type="submission" date="2018-05" db="EMBL/GenBank/DDBJ databases">
        <title>Zavarzinia sp. HR-AS.</title>
        <authorList>
            <person name="Lee Y."/>
            <person name="Jeon C.O."/>
        </authorList>
    </citation>
    <scope>NUCLEOTIDE SEQUENCE [LARGE SCALE GENOMIC DNA]</scope>
    <source>
        <strain evidence="1 2">HR-AS</strain>
    </source>
</reference>
<comment type="caution">
    <text evidence="1">The sequence shown here is derived from an EMBL/GenBank/DDBJ whole genome shotgun (WGS) entry which is preliminary data.</text>
</comment>
<name>A0A317E6T9_9PROT</name>
<organism evidence="1 2">
    <name type="scientific">Zavarzinia aquatilis</name>
    <dbReference type="NCBI Taxonomy" id="2211142"/>
    <lineage>
        <taxon>Bacteria</taxon>
        <taxon>Pseudomonadati</taxon>
        <taxon>Pseudomonadota</taxon>
        <taxon>Alphaproteobacteria</taxon>
        <taxon>Rhodospirillales</taxon>
        <taxon>Zavarziniaceae</taxon>
        <taxon>Zavarzinia</taxon>
    </lineage>
</organism>
<evidence type="ECO:0000313" key="2">
    <source>
        <dbReference type="Proteomes" id="UP000245461"/>
    </source>
</evidence>
<dbReference type="InterPro" id="IPR025528">
    <property type="entry name" value="BrnA_antitoxin"/>
</dbReference>
<protein>
    <recommendedName>
        <fullName evidence="3">BrnA antitoxin family protein</fullName>
    </recommendedName>
</protein>
<sequence length="87" mass="9467">MATDWVDPDDAPEITDEMFNRAELSVGGEVLRPATGTLRKAGRPKSTSPKEHINIRLSQAVLDHFKAGGPGWQTRIDEALKKAAGIK</sequence>